<dbReference type="InterPro" id="IPR027353">
    <property type="entry name" value="NET_dom"/>
</dbReference>
<reference evidence="5 6" key="1">
    <citation type="submission" date="2011-07" db="EMBL/GenBank/DDBJ databases">
        <authorList>
            <person name="Coyne R."/>
            <person name="Brami D."/>
            <person name="Johnson J."/>
            <person name="Hostetler J."/>
            <person name="Hannick L."/>
            <person name="Clark T."/>
            <person name="Cassidy-Hanley D."/>
            <person name="Inman J."/>
        </authorList>
    </citation>
    <scope>NUCLEOTIDE SEQUENCE [LARGE SCALE GENOMIC DNA]</scope>
    <source>
        <strain evidence="5 6">G5</strain>
    </source>
</reference>
<evidence type="ECO:0000259" key="3">
    <source>
        <dbReference type="PROSITE" id="PS50014"/>
    </source>
</evidence>
<dbReference type="GeneID" id="14906316"/>
<dbReference type="OrthoDB" id="310978at2759"/>
<dbReference type="GO" id="GO:0006338">
    <property type="term" value="P:chromatin remodeling"/>
    <property type="evidence" value="ECO:0007669"/>
    <property type="project" value="TreeGrafter"/>
</dbReference>
<evidence type="ECO:0008006" key="7">
    <source>
        <dbReference type="Google" id="ProtNLM"/>
    </source>
</evidence>
<dbReference type="InParanoid" id="G0QX55"/>
<dbReference type="SMART" id="SM00297">
    <property type="entry name" value="BROMO"/>
    <property type="match status" value="1"/>
</dbReference>
<keyword evidence="6" id="KW-1185">Reference proteome</keyword>
<dbReference type="PRINTS" id="PR00503">
    <property type="entry name" value="BROMODOMAIN"/>
</dbReference>
<dbReference type="InterPro" id="IPR038336">
    <property type="entry name" value="NET_sf"/>
</dbReference>
<feature type="domain" description="NET" evidence="4">
    <location>
        <begin position="163"/>
        <end position="246"/>
    </location>
</feature>
<evidence type="ECO:0000259" key="4">
    <source>
        <dbReference type="PROSITE" id="PS51525"/>
    </source>
</evidence>
<dbReference type="PROSITE" id="PS51525">
    <property type="entry name" value="NET"/>
    <property type="match status" value="1"/>
</dbReference>
<dbReference type="OMA" id="ESCEPFR"/>
<dbReference type="PANTHER" id="PTHR22880:SF225">
    <property type="entry name" value="BROMODOMAIN-CONTAINING PROTEIN BET-1-RELATED"/>
    <property type="match status" value="1"/>
</dbReference>
<evidence type="ECO:0000256" key="2">
    <source>
        <dbReference type="PROSITE-ProRule" id="PRU00035"/>
    </source>
</evidence>
<organism evidence="5 6">
    <name type="scientific">Ichthyophthirius multifiliis</name>
    <name type="common">White spot disease agent</name>
    <name type="synonym">Ich</name>
    <dbReference type="NCBI Taxonomy" id="5932"/>
    <lineage>
        <taxon>Eukaryota</taxon>
        <taxon>Sar</taxon>
        <taxon>Alveolata</taxon>
        <taxon>Ciliophora</taxon>
        <taxon>Intramacronucleata</taxon>
        <taxon>Oligohymenophorea</taxon>
        <taxon>Hymenostomatida</taxon>
        <taxon>Ophryoglenina</taxon>
        <taxon>Ichthyophthirius</taxon>
    </lineage>
</organism>
<feature type="non-terminal residue" evidence="5">
    <location>
        <position position="1"/>
    </location>
</feature>
<dbReference type="PANTHER" id="PTHR22880">
    <property type="entry name" value="FALZ-RELATED BROMODOMAIN-CONTAINING PROTEINS"/>
    <property type="match status" value="1"/>
</dbReference>
<dbReference type="Pfam" id="PF17035">
    <property type="entry name" value="BET"/>
    <property type="match status" value="1"/>
</dbReference>
<evidence type="ECO:0000313" key="5">
    <source>
        <dbReference type="EMBL" id="EGR30201.1"/>
    </source>
</evidence>
<proteinExistence type="predicted"/>
<dbReference type="GO" id="GO:0005634">
    <property type="term" value="C:nucleus"/>
    <property type="evidence" value="ECO:0007669"/>
    <property type="project" value="TreeGrafter"/>
</dbReference>
<sequence length="251" mass="29736">NNKKKTTRNTQVGKEELKKLNQMVSQLFANSDSYEFRQPVDWQSLQLLDYPTIIKNPMDLSKVREKLKENQYVYVEECFDDIQLIWDNCKNYNAEGSWIYKLSEKLEKYFRNMIKNYIPSIQFQIQIMKKEKLVQMKKQEKAAPIQQNLSKNTSQQQIAQEQIVVAKEEQVPMSLQETLSFSQKIKSLPAEQIGMIVHMIQNSSSQAYKDIDKEKCQIHVDLIDRDTFKKINQQIDMWNVSTEQIKKKIKN</sequence>
<accession>G0QX55</accession>
<name>G0QX55_ICHMU</name>
<dbReference type="Gene3D" id="1.20.920.10">
    <property type="entry name" value="Bromodomain-like"/>
    <property type="match status" value="1"/>
</dbReference>
<dbReference type="Gene3D" id="1.20.1270.220">
    <property type="match status" value="1"/>
</dbReference>
<dbReference type="RefSeq" id="XP_004031797.1">
    <property type="nucleotide sequence ID" value="XM_004031749.1"/>
</dbReference>
<feature type="domain" description="Bromo" evidence="3">
    <location>
        <begin position="28"/>
        <end position="100"/>
    </location>
</feature>
<evidence type="ECO:0000313" key="6">
    <source>
        <dbReference type="Proteomes" id="UP000008983"/>
    </source>
</evidence>
<dbReference type="STRING" id="857967.G0QX55"/>
<gene>
    <name evidence="5" type="ORF">IMG5_138200</name>
</gene>
<dbReference type="EMBL" id="GL984033">
    <property type="protein sequence ID" value="EGR30201.1"/>
    <property type="molecule type" value="Genomic_DNA"/>
</dbReference>
<dbReference type="GO" id="GO:0000785">
    <property type="term" value="C:chromatin"/>
    <property type="evidence" value="ECO:0007669"/>
    <property type="project" value="TreeGrafter"/>
</dbReference>
<dbReference type="Pfam" id="PF00439">
    <property type="entry name" value="Bromodomain"/>
    <property type="match status" value="1"/>
</dbReference>
<keyword evidence="1 2" id="KW-0103">Bromodomain</keyword>
<dbReference type="Proteomes" id="UP000008983">
    <property type="component" value="Unassembled WGS sequence"/>
</dbReference>
<dbReference type="PROSITE" id="PS50014">
    <property type="entry name" value="BROMODOMAIN_2"/>
    <property type="match status" value="1"/>
</dbReference>
<protein>
    <recommendedName>
        <fullName evidence="7">Histone acetyltransferase</fullName>
    </recommendedName>
</protein>
<dbReference type="AlphaFoldDB" id="G0QX55"/>
<dbReference type="GO" id="GO:0006355">
    <property type="term" value="P:regulation of DNA-templated transcription"/>
    <property type="evidence" value="ECO:0007669"/>
    <property type="project" value="TreeGrafter"/>
</dbReference>
<evidence type="ECO:0000256" key="1">
    <source>
        <dbReference type="ARBA" id="ARBA00023117"/>
    </source>
</evidence>
<dbReference type="InterPro" id="IPR001487">
    <property type="entry name" value="Bromodomain"/>
</dbReference>
<dbReference type="SUPFAM" id="SSF47370">
    <property type="entry name" value="Bromodomain"/>
    <property type="match status" value="1"/>
</dbReference>
<dbReference type="eggNOG" id="KOG1474">
    <property type="taxonomic scope" value="Eukaryota"/>
</dbReference>
<dbReference type="InterPro" id="IPR036427">
    <property type="entry name" value="Bromodomain-like_sf"/>
</dbReference>
<dbReference type="InterPro" id="IPR050935">
    <property type="entry name" value="Bromo_chromatin_reader"/>
</dbReference>